<sequence length="507" mass="55664">MKTRRWAIIGAALLLVTDVMLIDVLRKDRAAALEHGRETVDGIATIILHRTDSLVDMLDRTLSGIGEAVSAYGRPPTDDDRYLHRLLMRRHAITPELAWLAMTDTEGMTRSSSRSFPAPRIDTSDREYVIPQLQHWDHGFHIGQPIISRSAGAEFVIPVSRRLVNDGGVFSGVVIAGLRSEFLQTLVDDPRPPEGMTIGLYRRDGAALACLPTRADCPDAPATLMQIVAPSQAQGPARFERVADHLILSTEHGVSAVQASDHHPLFVVVDYPERHLLAQWNANLPIFVLIALGGNVALAILGVFGFRQLARRREAMEALAESNRLLEARVRERTEALAKLANTDVLTGAHNRRWLMEEGERLFALARRHHHPLALMILDADHFKSINDRYGHASGDAVLRTLAATPATVLRTTDLFARLGGEEFGVILPATGREGAIGLGERLLSAMRDAVTEHDGQRLRFTVSIGIAVLQADDPSLEALLHRADLALYQAKASGRDRLALTDSTPS</sequence>
<name>A0A323UZ76_9RHOO</name>
<dbReference type="SUPFAM" id="SSF55073">
    <property type="entry name" value="Nucleotide cyclase"/>
    <property type="match status" value="1"/>
</dbReference>
<dbReference type="InterPro" id="IPR000160">
    <property type="entry name" value="GGDEF_dom"/>
</dbReference>
<evidence type="ECO:0000256" key="1">
    <source>
        <dbReference type="ARBA" id="ARBA00012528"/>
    </source>
</evidence>
<organism evidence="5 6">
    <name type="scientific">Parazoarcus communis SWub3 = DSM 12120</name>
    <dbReference type="NCBI Taxonomy" id="1121029"/>
    <lineage>
        <taxon>Bacteria</taxon>
        <taxon>Pseudomonadati</taxon>
        <taxon>Pseudomonadota</taxon>
        <taxon>Betaproteobacteria</taxon>
        <taxon>Rhodocyclales</taxon>
        <taxon>Zoogloeaceae</taxon>
        <taxon>Parazoarcus</taxon>
    </lineage>
</organism>
<dbReference type="Gene3D" id="3.30.450.20">
    <property type="entry name" value="PAS domain"/>
    <property type="match status" value="1"/>
</dbReference>
<proteinExistence type="predicted"/>
<protein>
    <recommendedName>
        <fullName evidence="1">diguanylate cyclase</fullName>
        <ecNumber evidence="1">2.7.7.65</ecNumber>
    </recommendedName>
</protein>
<gene>
    <name evidence="5" type="ORF">DNK49_06705</name>
</gene>
<dbReference type="InterPro" id="IPR043128">
    <property type="entry name" value="Rev_trsase/Diguanyl_cyclase"/>
</dbReference>
<dbReference type="Gene3D" id="3.30.70.270">
    <property type="match status" value="1"/>
</dbReference>
<dbReference type="PANTHER" id="PTHR45138">
    <property type="entry name" value="REGULATORY COMPONENTS OF SENSORY TRANSDUCTION SYSTEM"/>
    <property type="match status" value="1"/>
</dbReference>
<comment type="caution">
    <text evidence="5">The sequence shown here is derived from an EMBL/GenBank/DDBJ whole genome shotgun (WGS) entry which is preliminary data.</text>
</comment>
<dbReference type="PROSITE" id="PS50887">
    <property type="entry name" value="GGDEF"/>
    <property type="match status" value="1"/>
</dbReference>
<keyword evidence="3" id="KW-0472">Membrane</keyword>
<dbReference type="AlphaFoldDB" id="A0A323UZ76"/>
<dbReference type="Proteomes" id="UP000248259">
    <property type="component" value="Unassembled WGS sequence"/>
</dbReference>
<reference evidence="5 6" key="1">
    <citation type="submission" date="2018-06" db="EMBL/GenBank/DDBJ databases">
        <title>Azoarcus communis strain SWub3 genome.</title>
        <authorList>
            <person name="Zorraquino Salvo V."/>
            <person name="Toubiana D."/>
            <person name="Blumwald E."/>
        </authorList>
    </citation>
    <scope>NUCLEOTIDE SEQUENCE [LARGE SCALE GENOMIC DNA]</scope>
    <source>
        <strain evidence="5 6">SWub3</strain>
    </source>
</reference>
<keyword evidence="6" id="KW-1185">Reference proteome</keyword>
<feature type="domain" description="GGDEF" evidence="4">
    <location>
        <begin position="371"/>
        <end position="504"/>
    </location>
</feature>
<keyword evidence="3" id="KW-0812">Transmembrane</keyword>
<evidence type="ECO:0000313" key="5">
    <source>
        <dbReference type="EMBL" id="PZA17541.1"/>
    </source>
</evidence>
<feature type="transmembrane region" description="Helical" evidence="3">
    <location>
        <begin position="284"/>
        <end position="306"/>
    </location>
</feature>
<dbReference type="EC" id="2.7.7.65" evidence="1"/>
<dbReference type="InterPro" id="IPR029787">
    <property type="entry name" value="Nucleotide_cyclase"/>
</dbReference>
<dbReference type="RefSeq" id="WP_110523555.1">
    <property type="nucleotide sequence ID" value="NZ_QKOE01000003.1"/>
</dbReference>
<evidence type="ECO:0000256" key="2">
    <source>
        <dbReference type="ARBA" id="ARBA00034247"/>
    </source>
</evidence>
<evidence type="ECO:0000256" key="3">
    <source>
        <dbReference type="SAM" id="Phobius"/>
    </source>
</evidence>
<evidence type="ECO:0000259" key="4">
    <source>
        <dbReference type="PROSITE" id="PS50887"/>
    </source>
</evidence>
<dbReference type="Pfam" id="PF00990">
    <property type="entry name" value="GGDEF"/>
    <property type="match status" value="1"/>
</dbReference>
<dbReference type="EMBL" id="QKOE01000003">
    <property type="protein sequence ID" value="PZA17541.1"/>
    <property type="molecule type" value="Genomic_DNA"/>
</dbReference>
<keyword evidence="3" id="KW-1133">Transmembrane helix</keyword>
<dbReference type="InterPro" id="IPR050469">
    <property type="entry name" value="Diguanylate_Cyclase"/>
</dbReference>
<dbReference type="SMART" id="SM00267">
    <property type="entry name" value="GGDEF"/>
    <property type="match status" value="1"/>
</dbReference>
<dbReference type="GO" id="GO:0052621">
    <property type="term" value="F:diguanylate cyclase activity"/>
    <property type="evidence" value="ECO:0007669"/>
    <property type="project" value="UniProtKB-EC"/>
</dbReference>
<dbReference type="FunFam" id="3.30.70.270:FF:000001">
    <property type="entry name" value="Diguanylate cyclase domain protein"/>
    <property type="match status" value="1"/>
</dbReference>
<dbReference type="CDD" id="cd12914">
    <property type="entry name" value="PDC1_DGC_like"/>
    <property type="match status" value="1"/>
</dbReference>
<evidence type="ECO:0000313" key="6">
    <source>
        <dbReference type="Proteomes" id="UP000248259"/>
    </source>
</evidence>
<dbReference type="NCBIfam" id="TIGR00254">
    <property type="entry name" value="GGDEF"/>
    <property type="match status" value="1"/>
</dbReference>
<accession>A0A323UZ76</accession>
<comment type="catalytic activity">
    <reaction evidence="2">
        <text>2 GTP = 3',3'-c-di-GMP + 2 diphosphate</text>
        <dbReference type="Rhea" id="RHEA:24898"/>
        <dbReference type="ChEBI" id="CHEBI:33019"/>
        <dbReference type="ChEBI" id="CHEBI:37565"/>
        <dbReference type="ChEBI" id="CHEBI:58805"/>
        <dbReference type="EC" id="2.7.7.65"/>
    </reaction>
</comment>
<dbReference type="CDD" id="cd01949">
    <property type="entry name" value="GGDEF"/>
    <property type="match status" value="1"/>
</dbReference>
<dbReference type="OrthoDB" id="9813903at2"/>
<dbReference type="PANTHER" id="PTHR45138:SF9">
    <property type="entry name" value="DIGUANYLATE CYCLASE DGCM-RELATED"/>
    <property type="match status" value="1"/>
</dbReference>